<evidence type="ECO:0000313" key="3">
    <source>
        <dbReference type="Proteomes" id="UP000003571"/>
    </source>
</evidence>
<dbReference type="Proteomes" id="UP000003571">
    <property type="component" value="Unassembled WGS sequence"/>
</dbReference>
<dbReference type="PATRIC" id="fig|907348.3.peg.761"/>
<dbReference type="STRING" id="907348.TresaDRAFT_2406"/>
<feature type="chain" id="PRO_5003609172" description="Nucleic acid binding OB-fold tRNA/helicase-type" evidence="1">
    <location>
        <begin position="19"/>
        <end position="136"/>
    </location>
</feature>
<dbReference type="RefSeq" id="WP_002703028.1">
    <property type="nucleotide sequence ID" value="NZ_AGRW01000038.1"/>
</dbReference>
<comment type="caution">
    <text evidence="2">The sequence shown here is derived from an EMBL/GenBank/DDBJ whole genome shotgun (WGS) entry which is preliminary data.</text>
</comment>
<evidence type="ECO:0008006" key="4">
    <source>
        <dbReference type="Google" id="ProtNLM"/>
    </source>
</evidence>
<dbReference type="AlphaFoldDB" id="H7EIV0"/>
<keyword evidence="1" id="KW-0732">Signal</keyword>
<gene>
    <name evidence="2" type="ORF">TresaDRAFT_2406</name>
</gene>
<organism evidence="2 3">
    <name type="scientific">Treponema saccharophilum DSM 2985</name>
    <dbReference type="NCBI Taxonomy" id="907348"/>
    <lineage>
        <taxon>Bacteria</taxon>
        <taxon>Pseudomonadati</taxon>
        <taxon>Spirochaetota</taxon>
        <taxon>Spirochaetia</taxon>
        <taxon>Spirochaetales</taxon>
        <taxon>Treponemataceae</taxon>
        <taxon>Treponema</taxon>
    </lineage>
</organism>
<dbReference type="OrthoDB" id="359707at2"/>
<name>H7EIV0_9SPIR</name>
<sequence>MRKCIVAGIFFLSVFSSAFPAAKKIDIDFTKMGKTMAYAMLYNICFDQEKYIGKTMRIKGSFFMTEGERDGAKFYSVMIYDATACCQIGLDFIPRGNKKYPIDFPKDMEEIEITGTYSVTNKYGFEYFYLDVEEMP</sequence>
<proteinExistence type="predicted"/>
<keyword evidence="3" id="KW-1185">Reference proteome</keyword>
<feature type="signal peptide" evidence="1">
    <location>
        <begin position="1"/>
        <end position="18"/>
    </location>
</feature>
<evidence type="ECO:0000313" key="2">
    <source>
        <dbReference type="EMBL" id="EIC02528.1"/>
    </source>
</evidence>
<reference evidence="2 3" key="1">
    <citation type="submission" date="2011-09" db="EMBL/GenBank/DDBJ databases">
        <title>The draft genome of Treponema saccharophilum DSM 2985.</title>
        <authorList>
            <consortium name="US DOE Joint Genome Institute (JGI-PGF)"/>
            <person name="Lucas S."/>
            <person name="Copeland A."/>
            <person name="Lapidus A."/>
            <person name="Glavina del Rio T."/>
            <person name="Dalin E."/>
            <person name="Tice H."/>
            <person name="Bruce D."/>
            <person name="Goodwin L."/>
            <person name="Pitluck S."/>
            <person name="Peters L."/>
            <person name="Kyrpides N."/>
            <person name="Mavromatis K."/>
            <person name="Ivanova N."/>
            <person name="Markowitz V."/>
            <person name="Cheng J.-F."/>
            <person name="Hugenholtz P."/>
            <person name="Woyke T."/>
            <person name="Wu D."/>
            <person name="Gronow S."/>
            <person name="Wellnitz S."/>
            <person name="Brambilla E."/>
            <person name="Klenk H.-P."/>
            <person name="Eisen J.A."/>
        </authorList>
    </citation>
    <scope>NUCLEOTIDE SEQUENCE [LARGE SCALE GENOMIC DNA]</scope>
    <source>
        <strain evidence="2 3">DSM 2985</strain>
    </source>
</reference>
<dbReference type="EMBL" id="AGRW01000038">
    <property type="protein sequence ID" value="EIC02528.1"/>
    <property type="molecule type" value="Genomic_DNA"/>
</dbReference>
<evidence type="ECO:0000256" key="1">
    <source>
        <dbReference type="SAM" id="SignalP"/>
    </source>
</evidence>
<protein>
    <recommendedName>
        <fullName evidence="4">Nucleic acid binding OB-fold tRNA/helicase-type</fullName>
    </recommendedName>
</protein>
<accession>H7EIV0</accession>